<evidence type="ECO:0000313" key="1">
    <source>
        <dbReference type="EMBL" id="CAJ59499.1"/>
    </source>
</evidence>
<gene>
    <name evidence="1" type="ordered locus">FRAAL0831</name>
</gene>
<organism evidence="1 2">
    <name type="scientific">Frankia alni (strain DSM 45986 / CECT 9034 / ACN14a)</name>
    <dbReference type="NCBI Taxonomy" id="326424"/>
    <lineage>
        <taxon>Bacteria</taxon>
        <taxon>Bacillati</taxon>
        <taxon>Actinomycetota</taxon>
        <taxon>Actinomycetes</taxon>
        <taxon>Frankiales</taxon>
        <taxon>Frankiaceae</taxon>
        <taxon>Frankia</taxon>
    </lineage>
</organism>
<keyword evidence="2" id="KW-1185">Reference proteome</keyword>
<dbReference type="AlphaFoldDB" id="Q0RSG3"/>
<evidence type="ECO:0000313" key="2">
    <source>
        <dbReference type="Proteomes" id="UP000000657"/>
    </source>
</evidence>
<accession>Q0RSG3</accession>
<dbReference type="HOGENOM" id="CLU_2769821_0_0_11"/>
<sequence>MRSAGTQQEPDPERGLTEHQRELFQTLVDRCMDFGMPTDETFQALRACVLSIRTDIQGMTRYQVTKSDR</sequence>
<proteinExistence type="predicted"/>
<dbReference type="EMBL" id="CT573213">
    <property type="protein sequence ID" value="CAJ59499.1"/>
    <property type="molecule type" value="Genomic_DNA"/>
</dbReference>
<name>Q0RSG3_FRAAA</name>
<dbReference type="Proteomes" id="UP000000657">
    <property type="component" value="Chromosome"/>
</dbReference>
<dbReference type="KEGG" id="fal:FRAAL0831"/>
<reference evidence="1 2" key="1">
    <citation type="journal article" date="2007" name="Genome Res.">
        <title>Genome characteristics of facultatively symbiotic Frankia sp. strains reflect host range and host plant biogeography.</title>
        <authorList>
            <person name="Normand P."/>
            <person name="Lapierre P."/>
            <person name="Tisa L.S."/>
            <person name="Gogarten J.P."/>
            <person name="Alloisio N."/>
            <person name="Bagnarol E."/>
            <person name="Bassi C.A."/>
            <person name="Berry A.M."/>
            <person name="Bickhart D.M."/>
            <person name="Choisne N."/>
            <person name="Couloux A."/>
            <person name="Cournoyer B."/>
            <person name="Cruveiller S."/>
            <person name="Daubin V."/>
            <person name="Demange N."/>
            <person name="Francino M.P."/>
            <person name="Goltsman E."/>
            <person name="Huang Y."/>
            <person name="Kopp O.R."/>
            <person name="Labarre L."/>
            <person name="Lapidus A."/>
            <person name="Lavire C."/>
            <person name="Marechal J."/>
            <person name="Martinez M."/>
            <person name="Mastronunzio J.E."/>
            <person name="Mullin B.C."/>
            <person name="Niemann J."/>
            <person name="Pujic P."/>
            <person name="Rawnsley T."/>
            <person name="Rouy Z."/>
            <person name="Schenowitz C."/>
            <person name="Sellstedt A."/>
            <person name="Tavares F."/>
            <person name="Tomkins J.P."/>
            <person name="Vallenet D."/>
            <person name="Valverde C."/>
            <person name="Wall L.G."/>
            <person name="Wang Y."/>
            <person name="Medigue C."/>
            <person name="Benson D.R."/>
        </authorList>
    </citation>
    <scope>NUCLEOTIDE SEQUENCE [LARGE SCALE GENOMIC DNA]</scope>
    <source>
        <strain evidence="2">DSM 45986 / CECT 9034 / ACN14a</strain>
    </source>
</reference>
<protein>
    <submittedName>
        <fullName evidence="1">Uncharacterized protein</fullName>
    </submittedName>
</protein>